<organism evidence="4 5">
    <name type="scientific">Streptomyces showdoensis</name>
    <dbReference type="NCBI Taxonomy" id="68268"/>
    <lineage>
        <taxon>Bacteria</taxon>
        <taxon>Bacillati</taxon>
        <taxon>Actinomycetota</taxon>
        <taxon>Actinomycetes</taxon>
        <taxon>Kitasatosporales</taxon>
        <taxon>Streptomycetaceae</taxon>
        <taxon>Streptomyces</taxon>
    </lineage>
</organism>
<sequence length="179" mass="17620">MTWRTTTTEPAAQDTEAPRRARPRTREGAARPASVVGVALAGVVLMAGMTGCSPSSAAAGGGTGSGTKLDAGCTGTRTEAGLEVTLEVSPCPAKGGGAAGTATITVKDAAGKAVEGAKVEINPEMPNMKMKGGNQSATANGDAYEAKLVLGMPGDWLVTVVVTPASGTAASAAFDVKAE</sequence>
<evidence type="ECO:0000256" key="2">
    <source>
        <dbReference type="SAM" id="Phobius"/>
    </source>
</evidence>
<evidence type="ECO:0000259" key="3">
    <source>
        <dbReference type="Pfam" id="PF13115"/>
    </source>
</evidence>
<comment type="caution">
    <text evidence="4">The sequence shown here is derived from an EMBL/GenBank/DDBJ whole genome shotgun (WGS) entry which is preliminary data.</text>
</comment>
<dbReference type="Proteomes" id="UP000265325">
    <property type="component" value="Unassembled WGS sequence"/>
</dbReference>
<evidence type="ECO:0000313" key="5">
    <source>
        <dbReference type="Proteomes" id="UP000265325"/>
    </source>
</evidence>
<proteinExistence type="predicted"/>
<keyword evidence="2" id="KW-1133">Transmembrane helix</keyword>
<dbReference type="Gene3D" id="2.60.40.10">
    <property type="entry name" value="Immunoglobulins"/>
    <property type="match status" value="1"/>
</dbReference>
<feature type="region of interest" description="Disordered" evidence="1">
    <location>
        <begin position="1"/>
        <end position="33"/>
    </location>
</feature>
<dbReference type="RefSeq" id="WP_046910510.1">
    <property type="nucleotide sequence ID" value="NZ_BAAAXG010000010.1"/>
</dbReference>
<feature type="compositionally biased region" description="Basic and acidic residues" evidence="1">
    <location>
        <begin position="16"/>
        <end position="29"/>
    </location>
</feature>
<dbReference type="EMBL" id="LAQS01000047">
    <property type="protein sequence ID" value="KKZ70905.1"/>
    <property type="molecule type" value="Genomic_DNA"/>
</dbReference>
<gene>
    <name evidence="4" type="ORF">VO63_26460</name>
</gene>
<dbReference type="AlphaFoldDB" id="A0A2P2GJA0"/>
<keyword evidence="5" id="KW-1185">Reference proteome</keyword>
<evidence type="ECO:0000256" key="1">
    <source>
        <dbReference type="SAM" id="MobiDB-lite"/>
    </source>
</evidence>
<dbReference type="GO" id="GO:0005975">
    <property type="term" value="P:carbohydrate metabolic process"/>
    <property type="evidence" value="ECO:0007669"/>
    <property type="project" value="UniProtKB-ARBA"/>
</dbReference>
<keyword evidence="2" id="KW-0812">Transmembrane</keyword>
<feature type="transmembrane region" description="Helical" evidence="2">
    <location>
        <begin position="29"/>
        <end position="49"/>
    </location>
</feature>
<feature type="domain" description="YtkA-like" evidence="3">
    <location>
        <begin position="80"/>
        <end position="160"/>
    </location>
</feature>
<accession>A0A2P2GJA0</accession>
<dbReference type="Pfam" id="PF13115">
    <property type="entry name" value="YtkA"/>
    <property type="match status" value="1"/>
</dbReference>
<keyword evidence="2" id="KW-0472">Membrane</keyword>
<dbReference type="OrthoDB" id="4262164at2"/>
<protein>
    <recommendedName>
        <fullName evidence="3">YtkA-like domain-containing protein</fullName>
    </recommendedName>
</protein>
<evidence type="ECO:0000313" key="4">
    <source>
        <dbReference type="EMBL" id="KKZ70905.1"/>
    </source>
</evidence>
<feature type="compositionally biased region" description="Polar residues" evidence="1">
    <location>
        <begin position="1"/>
        <end position="10"/>
    </location>
</feature>
<name>A0A2P2GJA0_STREW</name>
<dbReference type="InterPro" id="IPR032693">
    <property type="entry name" value="YtkA-like_dom"/>
</dbReference>
<reference evidence="4 5" key="1">
    <citation type="submission" date="2015-05" db="EMBL/GenBank/DDBJ databases">
        <title>Draft Genome assembly of Streptomyces showdoensis.</title>
        <authorList>
            <person name="Thapa K.K."/>
            <person name="Metsa-Ketela M."/>
        </authorList>
    </citation>
    <scope>NUCLEOTIDE SEQUENCE [LARGE SCALE GENOMIC DNA]</scope>
    <source>
        <strain evidence="4 5">ATCC 15227</strain>
    </source>
</reference>
<dbReference type="InterPro" id="IPR013783">
    <property type="entry name" value="Ig-like_fold"/>
</dbReference>